<evidence type="ECO:0000313" key="5">
    <source>
        <dbReference type="Proteomes" id="UP000639772"/>
    </source>
</evidence>
<keyword evidence="4" id="KW-1185">Reference proteome</keyword>
<name>A0A835U3H3_VANPL</name>
<evidence type="ECO:0000256" key="1">
    <source>
        <dbReference type="SAM" id="MobiDB-lite"/>
    </source>
</evidence>
<evidence type="ECO:0000313" key="3">
    <source>
        <dbReference type="EMBL" id="KAG0446425.1"/>
    </source>
</evidence>
<comment type="caution">
    <text evidence="3">The sequence shown here is derived from an EMBL/GenBank/DDBJ whole genome shotgun (WGS) entry which is preliminary data.</text>
</comment>
<dbReference type="AlphaFoldDB" id="A0A835U3H3"/>
<dbReference type="EMBL" id="JADCNL010000578">
    <property type="protein sequence ID" value="KAG0446425.1"/>
    <property type="molecule type" value="Genomic_DNA"/>
</dbReference>
<dbReference type="Proteomes" id="UP000636800">
    <property type="component" value="Unassembled WGS sequence"/>
</dbReference>
<accession>A0A835U3H3</accession>
<evidence type="ECO:0000313" key="4">
    <source>
        <dbReference type="Proteomes" id="UP000636800"/>
    </source>
</evidence>
<feature type="region of interest" description="Disordered" evidence="1">
    <location>
        <begin position="17"/>
        <end position="82"/>
    </location>
</feature>
<organism evidence="3 4">
    <name type="scientific">Vanilla planifolia</name>
    <name type="common">Vanilla</name>
    <dbReference type="NCBI Taxonomy" id="51239"/>
    <lineage>
        <taxon>Eukaryota</taxon>
        <taxon>Viridiplantae</taxon>
        <taxon>Streptophyta</taxon>
        <taxon>Embryophyta</taxon>
        <taxon>Tracheophyta</taxon>
        <taxon>Spermatophyta</taxon>
        <taxon>Magnoliopsida</taxon>
        <taxon>Liliopsida</taxon>
        <taxon>Asparagales</taxon>
        <taxon>Orchidaceae</taxon>
        <taxon>Vanilloideae</taxon>
        <taxon>Vanilleae</taxon>
        <taxon>Vanilla</taxon>
    </lineage>
</organism>
<reference evidence="4 5" key="1">
    <citation type="journal article" date="2020" name="Nat. Food">
        <title>A phased Vanilla planifolia genome enables genetic improvement of flavour and production.</title>
        <authorList>
            <person name="Hasing T."/>
            <person name="Tang H."/>
            <person name="Brym M."/>
            <person name="Khazi F."/>
            <person name="Huang T."/>
            <person name="Chambers A.H."/>
        </authorList>
    </citation>
    <scope>NUCLEOTIDE SEQUENCE [LARGE SCALE GENOMIC DNA]</scope>
    <source>
        <tissue evidence="3">Leaf</tissue>
    </source>
</reference>
<protein>
    <submittedName>
        <fullName evidence="3">Uncharacterized protein</fullName>
    </submittedName>
</protein>
<evidence type="ECO:0000313" key="2">
    <source>
        <dbReference type="EMBL" id="KAG0446416.1"/>
    </source>
</evidence>
<gene>
    <name evidence="3" type="ORF">HPP92_028842</name>
    <name evidence="2" type="ORF">HPP92_028853</name>
</gene>
<proteinExistence type="predicted"/>
<dbReference type="EMBL" id="JADCNM010000579">
    <property type="protein sequence ID" value="KAG0446416.1"/>
    <property type="molecule type" value="Genomic_DNA"/>
</dbReference>
<sequence>MQQGILEPMHEMTYNISNCGRPSPLGRRRHFRGDPTGAGRASRVGVRRRPHSSRWLAQPGSSTAPLPSDDSTERITPSLPIK</sequence>
<dbReference type="Proteomes" id="UP000639772">
    <property type="component" value="Unassembled WGS sequence"/>
</dbReference>